<dbReference type="InterPro" id="IPR009075">
    <property type="entry name" value="AcylCo_DH/oxidase_C"/>
</dbReference>
<dbReference type="Pfam" id="PF00441">
    <property type="entry name" value="Acyl-CoA_dh_1"/>
    <property type="match status" value="1"/>
</dbReference>
<dbReference type="GO" id="GO:0003995">
    <property type="term" value="F:acyl-CoA dehydrogenase activity"/>
    <property type="evidence" value="ECO:0007669"/>
    <property type="project" value="TreeGrafter"/>
</dbReference>
<evidence type="ECO:0000313" key="8">
    <source>
        <dbReference type="EMBL" id="NUZ07453.1"/>
    </source>
</evidence>
<keyword evidence="5" id="KW-0560">Oxidoreductase</keyword>
<gene>
    <name evidence="8" type="ORF">HQN59_16945</name>
</gene>
<organism evidence="8 9">
    <name type="scientific">Piscinibacter koreensis</name>
    <dbReference type="NCBI Taxonomy" id="2742824"/>
    <lineage>
        <taxon>Bacteria</taxon>
        <taxon>Pseudomonadati</taxon>
        <taxon>Pseudomonadota</taxon>
        <taxon>Betaproteobacteria</taxon>
        <taxon>Burkholderiales</taxon>
        <taxon>Sphaerotilaceae</taxon>
        <taxon>Piscinibacter</taxon>
    </lineage>
</organism>
<dbReference type="InterPro" id="IPR037069">
    <property type="entry name" value="AcylCoA_DH/ox_N_sf"/>
</dbReference>
<evidence type="ECO:0000259" key="7">
    <source>
        <dbReference type="Pfam" id="PF02771"/>
    </source>
</evidence>
<dbReference type="Proteomes" id="UP000529637">
    <property type="component" value="Unassembled WGS sequence"/>
</dbReference>
<evidence type="ECO:0000256" key="4">
    <source>
        <dbReference type="ARBA" id="ARBA00022827"/>
    </source>
</evidence>
<dbReference type="PANTHER" id="PTHR43884">
    <property type="entry name" value="ACYL-COA DEHYDROGENASE"/>
    <property type="match status" value="1"/>
</dbReference>
<feature type="domain" description="Acyl-CoA dehydrogenase/oxidase N-terminal" evidence="7">
    <location>
        <begin position="8"/>
        <end position="84"/>
    </location>
</feature>
<dbReference type="InterPro" id="IPR013786">
    <property type="entry name" value="AcylCoA_DH/ox_N"/>
</dbReference>
<accession>A0A7Y6NQF7</accession>
<name>A0A7Y6NQF7_9BURK</name>
<dbReference type="Pfam" id="PF02771">
    <property type="entry name" value="Acyl-CoA_dh_N"/>
    <property type="match status" value="1"/>
</dbReference>
<dbReference type="PANTHER" id="PTHR43884:SF20">
    <property type="entry name" value="ACYL-COA DEHYDROGENASE FADE28"/>
    <property type="match status" value="1"/>
</dbReference>
<feature type="domain" description="Acyl-CoA dehydrogenase/oxidase C-terminal" evidence="6">
    <location>
        <begin position="213"/>
        <end position="325"/>
    </location>
</feature>
<keyword evidence="4" id="KW-0274">FAD</keyword>
<keyword evidence="9" id="KW-1185">Reference proteome</keyword>
<sequence>MSELSLPLAEAADRLLSQRCDSRLVAAADAGQWPQALWQAVEELGPGQLLAPEAEGGAGGDWLDACALLERAAARCAPLPIAQTLLAGWLRSRVGLAPAAGPAAVAFTTAPLEALRAAGRADLTEADGPVVAWAEQASHVALLGADDAGTAQLLWLPRACVHVRAVAGSAWPAARVGSAGIPLHAAAGASPTQAWCIALPGLSLAEVRARAALLSAAQIAGALGRLLEMTVAYTGERVQFGRSIGQFQGVQHQLAQLAEEAAAARVAVQAAAATEDPRRFVAAAAAAKVRVGEAAGLGTRIAHQLHGAIGVTAEHTLHLYTRRLREWRDEHGSETFWARALVQAIRQDGERSAWQAVVACTSR</sequence>
<evidence type="ECO:0000256" key="1">
    <source>
        <dbReference type="ARBA" id="ARBA00001974"/>
    </source>
</evidence>
<comment type="cofactor">
    <cofactor evidence="1">
        <name>FAD</name>
        <dbReference type="ChEBI" id="CHEBI:57692"/>
    </cofactor>
</comment>
<dbReference type="InterPro" id="IPR036250">
    <property type="entry name" value="AcylCo_DH-like_C"/>
</dbReference>
<evidence type="ECO:0000259" key="6">
    <source>
        <dbReference type="Pfam" id="PF00441"/>
    </source>
</evidence>
<dbReference type="Gene3D" id="1.20.140.10">
    <property type="entry name" value="Butyryl-CoA Dehydrogenase, subunit A, domain 3"/>
    <property type="match status" value="1"/>
</dbReference>
<comment type="caution">
    <text evidence="8">The sequence shown here is derived from an EMBL/GenBank/DDBJ whole genome shotgun (WGS) entry which is preliminary data.</text>
</comment>
<dbReference type="SUPFAM" id="SSF56645">
    <property type="entry name" value="Acyl-CoA dehydrogenase NM domain-like"/>
    <property type="match status" value="1"/>
</dbReference>
<dbReference type="RefSeq" id="WP_176070303.1">
    <property type="nucleotide sequence ID" value="NZ_JABWMJ010000008.1"/>
</dbReference>
<protein>
    <submittedName>
        <fullName evidence="8">Acyl-CoA dehydrogenase family protein</fullName>
    </submittedName>
</protein>
<evidence type="ECO:0000256" key="5">
    <source>
        <dbReference type="ARBA" id="ARBA00023002"/>
    </source>
</evidence>
<keyword evidence="3" id="KW-0285">Flavoprotein</keyword>
<dbReference type="InterPro" id="IPR009100">
    <property type="entry name" value="AcylCoA_DH/oxidase_NM_dom_sf"/>
</dbReference>
<comment type="similarity">
    <text evidence="2">Belongs to the acyl-CoA dehydrogenase family.</text>
</comment>
<dbReference type="GO" id="GO:0050660">
    <property type="term" value="F:flavin adenine dinucleotide binding"/>
    <property type="evidence" value="ECO:0007669"/>
    <property type="project" value="InterPro"/>
</dbReference>
<dbReference type="AlphaFoldDB" id="A0A7Y6NQF7"/>
<dbReference type="Gene3D" id="1.10.540.10">
    <property type="entry name" value="Acyl-CoA dehydrogenase/oxidase, N-terminal domain"/>
    <property type="match status" value="1"/>
</dbReference>
<proteinExistence type="inferred from homology"/>
<reference evidence="8 9" key="1">
    <citation type="submission" date="2020-06" db="EMBL/GenBank/DDBJ databases">
        <title>Schlegella sp. ID0723 isolated from air conditioner.</title>
        <authorList>
            <person name="Kim D.Y."/>
            <person name="Kim D.-U."/>
        </authorList>
    </citation>
    <scope>NUCLEOTIDE SEQUENCE [LARGE SCALE GENOMIC DNA]</scope>
    <source>
        <strain evidence="8 9">ID0723</strain>
    </source>
</reference>
<evidence type="ECO:0000256" key="3">
    <source>
        <dbReference type="ARBA" id="ARBA00022630"/>
    </source>
</evidence>
<evidence type="ECO:0000313" key="9">
    <source>
        <dbReference type="Proteomes" id="UP000529637"/>
    </source>
</evidence>
<dbReference type="EMBL" id="JABWMJ010000008">
    <property type="protein sequence ID" value="NUZ07453.1"/>
    <property type="molecule type" value="Genomic_DNA"/>
</dbReference>
<evidence type="ECO:0000256" key="2">
    <source>
        <dbReference type="ARBA" id="ARBA00009347"/>
    </source>
</evidence>
<dbReference type="SUPFAM" id="SSF47203">
    <property type="entry name" value="Acyl-CoA dehydrogenase C-terminal domain-like"/>
    <property type="match status" value="1"/>
</dbReference>